<feature type="domain" description="Phospholipase C/D" evidence="1">
    <location>
        <begin position="6"/>
        <end position="130"/>
    </location>
</feature>
<dbReference type="InterPro" id="IPR029002">
    <property type="entry name" value="PLPC/GPLD1"/>
</dbReference>
<evidence type="ECO:0000313" key="2">
    <source>
        <dbReference type="EMBL" id="MPM37593.1"/>
    </source>
</evidence>
<dbReference type="Pfam" id="PF00882">
    <property type="entry name" value="Zn_dep_PLPC"/>
    <property type="match status" value="1"/>
</dbReference>
<proteinExistence type="predicted"/>
<dbReference type="AlphaFoldDB" id="A0A644ZFW4"/>
<comment type="caution">
    <text evidence="2">The sequence shown here is derived from an EMBL/GenBank/DDBJ whole genome shotgun (WGS) entry which is preliminary data.</text>
</comment>
<name>A0A644ZFW4_9ZZZZ</name>
<evidence type="ECO:0000259" key="1">
    <source>
        <dbReference type="Pfam" id="PF00882"/>
    </source>
</evidence>
<organism evidence="2">
    <name type="scientific">bioreactor metagenome</name>
    <dbReference type="NCBI Taxonomy" id="1076179"/>
    <lineage>
        <taxon>unclassified sequences</taxon>
        <taxon>metagenomes</taxon>
        <taxon>ecological metagenomes</taxon>
    </lineage>
</organism>
<protein>
    <recommendedName>
        <fullName evidence="1">Phospholipase C/D domain-containing protein</fullName>
    </recommendedName>
</protein>
<sequence length="286" mass="31879">MPYNYTHALVGLTALENADDAVKALVAKHRGSFLIGTMGPDPYFGDEMPKPLFAPCRKPVADKLHTMDMRSIAAELLPLAAQNPAAQAYALGFLCHFLLDTNAHPYIEARFSGKAHTPAEIQIDLMMTDRIKRPGVPLPPARFYRTRDTVALDALHTSLIRKLLSLEIKGSFSRSMHKWIAVNTVSFDPKNRKLRFFSRLDHSGKLTGFLVARHPDPDDRLNLAHREWRAPWAPDQARTESFPDLFDYAVKEAPTLLNAAFAAMQSGDTTPALALIGPRRMDAKPL</sequence>
<gene>
    <name evidence="2" type="ORF">SDC9_84211</name>
</gene>
<accession>A0A644ZFW4</accession>
<reference evidence="2" key="1">
    <citation type="submission" date="2019-08" db="EMBL/GenBank/DDBJ databases">
        <authorList>
            <person name="Kucharzyk K."/>
            <person name="Murdoch R.W."/>
            <person name="Higgins S."/>
            <person name="Loffler F."/>
        </authorList>
    </citation>
    <scope>NUCLEOTIDE SEQUENCE</scope>
</reference>
<dbReference type="EMBL" id="VSSQ01008004">
    <property type="protein sequence ID" value="MPM37593.1"/>
    <property type="molecule type" value="Genomic_DNA"/>
</dbReference>